<proteinExistence type="predicted"/>
<name>A0ABQ2EYN3_9ACTN</name>
<gene>
    <name evidence="1" type="ORF">GCM10011583_74020</name>
</gene>
<reference evidence="2" key="1">
    <citation type="journal article" date="2019" name="Int. J. Syst. Evol. Microbiol.">
        <title>The Global Catalogue of Microorganisms (GCM) 10K type strain sequencing project: providing services to taxonomists for standard genome sequencing and annotation.</title>
        <authorList>
            <consortium name="The Broad Institute Genomics Platform"/>
            <consortium name="The Broad Institute Genome Sequencing Center for Infectious Disease"/>
            <person name="Wu L."/>
            <person name="Ma J."/>
        </authorList>
    </citation>
    <scope>NUCLEOTIDE SEQUENCE [LARGE SCALE GENOMIC DNA]</scope>
    <source>
        <strain evidence="2">CGMCC 4.7275</strain>
    </source>
</reference>
<comment type="caution">
    <text evidence="1">The sequence shown here is derived from an EMBL/GenBank/DDBJ whole genome shotgun (WGS) entry which is preliminary data.</text>
</comment>
<organism evidence="1 2">
    <name type="scientific">Streptomyces camponoticapitis</name>
    <dbReference type="NCBI Taxonomy" id="1616125"/>
    <lineage>
        <taxon>Bacteria</taxon>
        <taxon>Bacillati</taxon>
        <taxon>Actinomycetota</taxon>
        <taxon>Actinomycetes</taxon>
        <taxon>Kitasatosporales</taxon>
        <taxon>Streptomycetaceae</taxon>
        <taxon>Streptomyces</taxon>
    </lineage>
</organism>
<accession>A0ABQ2EYN3</accession>
<sequence>MAESDLTCEACRSTMCLAPGTDLPVQNLNGRCAQWLSAATVQILNVFVEITATHFRLARKWTVAHFPRAY</sequence>
<evidence type="ECO:0000313" key="2">
    <source>
        <dbReference type="Proteomes" id="UP000660265"/>
    </source>
</evidence>
<dbReference type="Proteomes" id="UP000660265">
    <property type="component" value="Unassembled WGS sequence"/>
</dbReference>
<dbReference type="EMBL" id="BMMV01000046">
    <property type="protein sequence ID" value="GGK31358.1"/>
    <property type="molecule type" value="Genomic_DNA"/>
</dbReference>
<protein>
    <submittedName>
        <fullName evidence="1">Uncharacterized protein</fullName>
    </submittedName>
</protein>
<keyword evidence="2" id="KW-1185">Reference proteome</keyword>
<evidence type="ECO:0000313" key="1">
    <source>
        <dbReference type="EMBL" id="GGK31358.1"/>
    </source>
</evidence>